<dbReference type="InterPro" id="IPR029044">
    <property type="entry name" value="Nucleotide-diphossugar_trans"/>
</dbReference>
<feature type="transmembrane region" description="Helical" evidence="7">
    <location>
        <begin position="338"/>
        <end position="363"/>
    </location>
</feature>
<dbReference type="AlphaFoldDB" id="A0A6M4AZK8"/>
<evidence type="ECO:0000256" key="2">
    <source>
        <dbReference type="ARBA" id="ARBA00022676"/>
    </source>
</evidence>
<accession>A0A6M4AZK8</accession>
<sequence>MEALTLFLAAIAFELGLFAAVVFALFGIDDVAVDTLYIAGLADPVRAAPDPASPLQRDFALFIPAWAESRVIGAMLDHCLLAWPSPRLIVYVGVYANDFATMQAVTQRVARDRRVRMVVNERPGPTTKGDCLNTLWRRFRQDVAQGRARKGAILIHDAEDMVDPAALPLLDQSLRTADFVQLPVIPLMGRGNHWIRRHYCDEFAEAHGKELAIRSALGAPLPTAGVGCAFRVDVLDQLAGRDGPFPADSLTEDYELGMRLTAIGGRADFVRAVAADGRLIASRAYFPERIEAAVRQKTRWLRGNALEGWRRIGWVKPPGASLARSIVSCWMLWRDRRALLAAVATLAAYTAMFAGLAAFALGAMGGTQVLIGGPLAWLLASFNLVLLVWRLAMRGWFTGRVYGWQQGCMAVFRQPVSNVILVMTAWRALLGHWRGLGGQPLVWDKTTHHFPDWPATVSLATDRR</sequence>
<dbReference type="GO" id="GO:0016020">
    <property type="term" value="C:membrane"/>
    <property type="evidence" value="ECO:0007669"/>
    <property type="project" value="UniProtKB-SubCell"/>
</dbReference>
<evidence type="ECO:0000313" key="8">
    <source>
        <dbReference type="EMBL" id="QJQ33529.1"/>
    </source>
</evidence>
<keyword evidence="4 7" id="KW-0812">Transmembrane</keyword>
<dbReference type="EMBL" id="CP053015">
    <property type="protein sequence ID" value="QJQ33529.1"/>
    <property type="molecule type" value="Genomic_DNA"/>
</dbReference>
<evidence type="ECO:0000256" key="7">
    <source>
        <dbReference type="SAM" id="Phobius"/>
    </source>
</evidence>
<evidence type="ECO:0000256" key="4">
    <source>
        <dbReference type="ARBA" id="ARBA00022692"/>
    </source>
</evidence>
<dbReference type="Gene3D" id="3.90.550.10">
    <property type="entry name" value="Spore Coat Polysaccharide Biosynthesis Protein SpsA, Chain A"/>
    <property type="match status" value="1"/>
</dbReference>
<evidence type="ECO:0000256" key="3">
    <source>
        <dbReference type="ARBA" id="ARBA00022679"/>
    </source>
</evidence>
<feature type="transmembrane region" description="Helical" evidence="7">
    <location>
        <begin position="369"/>
        <end position="392"/>
    </location>
</feature>
<keyword evidence="6 7" id="KW-0472">Membrane</keyword>
<evidence type="ECO:0000256" key="5">
    <source>
        <dbReference type="ARBA" id="ARBA00022989"/>
    </source>
</evidence>
<keyword evidence="3 8" id="KW-0808">Transferase</keyword>
<dbReference type="GO" id="GO:0016757">
    <property type="term" value="F:glycosyltransferase activity"/>
    <property type="evidence" value="ECO:0007669"/>
    <property type="project" value="UniProtKB-KW"/>
</dbReference>
<reference evidence="8 9" key="1">
    <citation type="submission" date="2020-01" db="EMBL/GenBank/DDBJ databases">
        <title>Sphingomonas sp. strain CSW-10.</title>
        <authorList>
            <person name="Chen W.-M."/>
        </authorList>
    </citation>
    <scope>NUCLEOTIDE SEQUENCE [LARGE SCALE GENOMIC DNA]</scope>
    <source>
        <strain evidence="8 9">CSW-10</strain>
    </source>
</reference>
<name>A0A6M4AZK8_9SPHN</name>
<comment type="subcellular location">
    <subcellularLocation>
        <location evidence="1">Membrane</location>
        <topology evidence="1">Multi-pass membrane protein</topology>
    </subcellularLocation>
</comment>
<protein>
    <submittedName>
        <fullName evidence="8">Glycosyl transferase family protein</fullName>
    </submittedName>
</protein>
<dbReference type="KEGG" id="slan:GV829_02880"/>
<dbReference type="Proteomes" id="UP000503018">
    <property type="component" value="Chromosome"/>
</dbReference>
<evidence type="ECO:0000256" key="1">
    <source>
        <dbReference type="ARBA" id="ARBA00004141"/>
    </source>
</evidence>
<dbReference type="InterPro" id="IPR050321">
    <property type="entry name" value="Glycosyltr_2/OpgH_subfam"/>
</dbReference>
<keyword evidence="9" id="KW-1185">Reference proteome</keyword>
<evidence type="ECO:0000313" key="9">
    <source>
        <dbReference type="Proteomes" id="UP000503018"/>
    </source>
</evidence>
<gene>
    <name evidence="8" type="ORF">GV829_02880</name>
</gene>
<dbReference type="PANTHER" id="PTHR43867:SF2">
    <property type="entry name" value="CELLULOSE SYNTHASE CATALYTIC SUBUNIT A [UDP-FORMING]"/>
    <property type="match status" value="1"/>
</dbReference>
<keyword evidence="5 7" id="KW-1133">Transmembrane helix</keyword>
<keyword evidence="2" id="KW-0328">Glycosyltransferase</keyword>
<dbReference type="SUPFAM" id="SSF53448">
    <property type="entry name" value="Nucleotide-diphospho-sugar transferases"/>
    <property type="match status" value="1"/>
</dbReference>
<proteinExistence type="predicted"/>
<dbReference type="Pfam" id="PF13641">
    <property type="entry name" value="Glyco_tranf_2_3"/>
    <property type="match status" value="1"/>
</dbReference>
<feature type="transmembrane region" description="Helical" evidence="7">
    <location>
        <begin position="6"/>
        <end position="28"/>
    </location>
</feature>
<evidence type="ECO:0000256" key="6">
    <source>
        <dbReference type="ARBA" id="ARBA00023136"/>
    </source>
</evidence>
<dbReference type="RefSeq" id="WP_169947871.1">
    <property type="nucleotide sequence ID" value="NZ_CP053015.1"/>
</dbReference>
<dbReference type="PANTHER" id="PTHR43867">
    <property type="entry name" value="CELLULOSE SYNTHASE CATALYTIC SUBUNIT A [UDP-FORMING]"/>
    <property type="match status" value="1"/>
</dbReference>
<organism evidence="8 9">
    <name type="scientific">Sphingomonas lacunae</name>
    <dbReference type="NCBI Taxonomy" id="2698828"/>
    <lineage>
        <taxon>Bacteria</taxon>
        <taxon>Pseudomonadati</taxon>
        <taxon>Pseudomonadota</taxon>
        <taxon>Alphaproteobacteria</taxon>
        <taxon>Sphingomonadales</taxon>
        <taxon>Sphingomonadaceae</taxon>
        <taxon>Sphingomonas</taxon>
    </lineage>
</organism>
<dbReference type="NCBIfam" id="NF011307">
    <property type="entry name" value="PRK14716.1-5"/>
    <property type="match status" value="1"/>
</dbReference>